<evidence type="ECO:0000313" key="8">
    <source>
        <dbReference type="Proteomes" id="UP000250434"/>
    </source>
</evidence>
<dbReference type="PROSITE" id="PS50977">
    <property type="entry name" value="HTH_TETR_2"/>
    <property type="match status" value="1"/>
</dbReference>
<dbReference type="InterPro" id="IPR009057">
    <property type="entry name" value="Homeodomain-like_sf"/>
</dbReference>
<dbReference type="Gene3D" id="1.10.10.60">
    <property type="entry name" value="Homeodomain-like"/>
    <property type="match status" value="1"/>
</dbReference>
<dbReference type="RefSeq" id="WP_113691419.1">
    <property type="nucleotide sequence ID" value="NZ_CP015163.1"/>
</dbReference>
<dbReference type="KEGG" id="aab:A4R43_06045"/>
<dbReference type="InterPro" id="IPR036271">
    <property type="entry name" value="Tet_transcr_reg_TetR-rel_C_sf"/>
</dbReference>
<accession>A0A344L272</accession>
<feature type="DNA-binding region" description="H-T-H motif" evidence="4">
    <location>
        <begin position="77"/>
        <end position="96"/>
    </location>
</feature>
<feature type="region of interest" description="Disordered" evidence="5">
    <location>
        <begin position="1"/>
        <end position="28"/>
    </location>
</feature>
<evidence type="ECO:0000259" key="6">
    <source>
        <dbReference type="PROSITE" id="PS50977"/>
    </source>
</evidence>
<keyword evidence="1" id="KW-0805">Transcription regulation</keyword>
<dbReference type="Gene3D" id="1.10.357.10">
    <property type="entry name" value="Tetracycline Repressor, domain 2"/>
    <property type="match status" value="1"/>
</dbReference>
<dbReference type="GO" id="GO:0045892">
    <property type="term" value="P:negative regulation of DNA-templated transcription"/>
    <property type="evidence" value="ECO:0007669"/>
    <property type="project" value="InterPro"/>
</dbReference>
<dbReference type="Proteomes" id="UP000250434">
    <property type="component" value="Chromosome"/>
</dbReference>
<feature type="domain" description="HTH tetR-type" evidence="6">
    <location>
        <begin position="54"/>
        <end position="114"/>
    </location>
</feature>
<dbReference type="SUPFAM" id="SSF48498">
    <property type="entry name" value="Tetracyclin repressor-like, C-terminal domain"/>
    <property type="match status" value="1"/>
</dbReference>
<evidence type="ECO:0000256" key="2">
    <source>
        <dbReference type="ARBA" id="ARBA00023125"/>
    </source>
</evidence>
<dbReference type="EMBL" id="CP015163">
    <property type="protein sequence ID" value="AXB42146.1"/>
    <property type="molecule type" value="Genomic_DNA"/>
</dbReference>
<organism evidence="7 8">
    <name type="scientific">Amycolatopsis albispora</name>
    <dbReference type="NCBI Taxonomy" id="1804986"/>
    <lineage>
        <taxon>Bacteria</taxon>
        <taxon>Bacillati</taxon>
        <taxon>Actinomycetota</taxon>
        <taxon>Actinomycetes</taxon>
        <taxon>Pseudonocardiales</taxon>
        <taxon>Pseudonocardiaceae</taxon>
        <taxon>Amycolatopsis</taxon>
    </lineage>
</organism>
<dbReference type="AlphaFoldDB" id="A0A344L272"/>
<dbReference type="OrthoDB" id="329481at2"/>
<dbReference type="GO" id="GO:0003677">
    <property type="term" value="F:DNA binding"/>
    <property type="evidence" value="ECO:0007669"/>
    <property type="project" value="UniProtKB-UniRule"/>
</dbReference>
<evidence type="ECO:0000256" key="3">
    <source>
        <dbReference type="ARBA" id="ARBA00023163"/>
    </source>
</evidence>
<dbReference type="InterPro" id="IPR001647">
    <property type="entry name" value="HTH_TetR"/>
</dbReference>
<keyword evidence="3" id="KW-0804">Transcription</keyword>
<proteinExistence type="predicted"/>
<sequence length="254" mass="27438">MDPRRNACAECGRDAGAPAPTGRPRRYCSRSCQSRAYRRRRDQGRLAATPRRTTPKTGELVETAIALADADGIGAVTLRAVAHRAGTSLMTAQRAFGSRDKLVATMVQRLLTTPGTPALKALAEHEWSVYRAHPWLVSVLASTRPPLVPAVLDSARASIGAFTALGFDPPTALGRYLALSAYVQGMALLLLAEHHESAHSTYRAWWADEARRLPPWTGELGGPPGTADLDTWFRDGLDRVLDGLTRLPEAPTPG</sequence>
<evidence type="ECO:0000256" key="1">
    <source>
        <dbReference type="ARBA" id="ARBA00023015"/>
    </source>
</evidence>
<evidence type="ECO:0000256" key="5">
    <source>
        <dbReference type="SAM" id="MobiDB-lite"/>
    </source>
</evidence>
<reference evidence="7 8" key="1">
    <citation type="submission" date="2016-04" db="EMBL/GenBank/DDBJ databases">
        <title>Complete genome sequence and analysis of deep-sea sediment isolate, Amycolatopsis sp. WP1.</title>
        <authorList>
            <person name="Wang H."/>
            <person name="Chen S."/>
            <person name="Wu Q."/>
        </authorList>
    </citation>
    <scope>NUCLEOTIDE SEQUENCE [LARGE SCALE GENOMIC DNA]</scope>
    <source>
        <strain evidence="7 8">WP1</strain>
    </source>
</reference>
<keyword evidence="8" id="KW-1185">Reference proteome</keyword>
<protein>
    <recommendedName>
        <fullName evidence="6">HTH tetR-type domain-containing protein</fullName>
    </recommendedName>
</protein>
<dbReference type="InterPro" id="IPR004111">
    <property type="entry name" value="Repressor_TetR_C"/>
</dbReference>
<evidence type="ECO:0000313" key="7">
    <source>
        <dbReference type="EMBL" id="AXB42146.1"/>
    </source>
</evidence>
<feature type="compositionally biased region" description="Basic and acidic residues" evidence="5">
    <location>
        <begin position="1"/>
        <end position="13"/>
    </location>
</feature>
<dbReference type="SUPFAM" id="SSF46689">
    <property type="entry name" value="Homeodomain-like"/>
    <property type="match status" value="1"/>
</dbReference>
<name>A0A344L272_9PSEU</name>
<keyword evidence="2 4" id="KW-0238">DNA-binding</keyword>
<dbReference type="Pfam" id="PF02909">
    <property type="entry name" value="TetR_C_1"/>
    <property type="match status" value="1"/>
</dbReference>
<evidence type="ECO:0000256" key="4">
    <source>
        <dbReference type="PROSITE-ProRule" id="PRU00335"/>
    </source>
</evidence>
<gene>
    <name evidence="7" type="ORF">A4R43_06045</name>
</gene>